<evidence type="ECO:0000313" key="2">
    <source>
        <dbReference type="Proteomes" id="UP000237347"/>
    </source>
</evidence>
<dbReference type="InterPro" id="IPR036047">
    <property type="entry name" value="F-box-like_dom_sf"/>
</dbReference>
<comment type="caution">
    <text evidence="1">The sequence shown here is derived from an EMBL/GenBank/DDBJ whole genome shotgun (WGS) entry which is preliminary data.</text>
</comment>
<reference evidence="1 2" key="1">
    <citation type="journal article" date="2018" name="Sci. Data">
        <title>The draft genome sequence of cork oak.</title>
        <authorList>
            <person name="Ramos A.M."/>
            <person name="Usie A."/>
            <person name="Barbosa P."/>
            <person name="Barros P.M."/>
            <person name="Capote T."/>
            <person name="Chaves I."/>
            <person name="Simoes F."/>
            <person name="Abreu I."/>
            <person name="Carrasquinho I."/>
            <person name="Faro C."/>
            <person name="Guimaraes J.B."/>
            <person name="Mendonca D."/>
            <person name="Nobrega F."/>
            <person name="Rodrigues L."/>
            <person name="Saibo N.J.M."/>
            <person name="Varela M.C."/>
            <person name="Egas C."/>
            <person name="Matos J."/>
            <person name="Miguel C.M."/>
            <person name="Oliveira M.M."/>
            <person name="Ricardo C.P."/>
            <person name="Goncalves S."/>
        </authorList>
    </citation>
    <scope>NUCLEOTIDE SEQUENCE [LARGE SCALE GENOMIC DNA]</scope>
    <source>
        <strain evidence="2">cv. HL8</strain>
    </source>
</reference>
<organism evidence="1 2">
    <name type="scientific">Quercus suber</name>
    <name type="common">Cork oak</name>
    <dbReference type="NCBI Taxonomy" id="58331"/>
    <lineage>
        <taxon>Eukaryota</taxon>
        <taxon>Viridiplantae</taxon>
        <taxon>Streptophyta</taxon>
        <taxon>Embryophyta</taxon>
        <taxon>Tracheophyta</taxon>
        <taxon>Spermatophyta</taxon>
        <taxon>Magnoliopsida</taxon>
        <taxon>eudicotyledons</taxon>
        <taxon>Gunneridae</taxon>
        <taxon>Pentapetalae</taxon>
        <taxon>rosids</taxon>
        <taxon>fabids</taxon>
        <taxon>Fagales</taxon>
        <taxon>Fagaceae</taxon>
        <taxon>Quercus</taxon>
    </lineage>
</organism>
<dbReference type="PANTHER" id="PTHR32278">
    <property type="entry name" value="F-BOX DOMAIN-CONTAINING PROTEIN"/>
    <property type="match status" value="1"/>
</dbReference>
<dbReference type="EMBL" id="PKMF04000933">
    <property type="protein sequence ID" value="KAK7816549.1"/>
    <property type="molecule type" value="Genomic_DNA"/>
</dbReference>
<dbReference type="SUPFAM" id="SSF81383">
    <property type="entry name" value="F-box domain"/>
    <property type="match status" value="1"/>
</dbReference>
<name>A0AAW0IQC2_QUESU</name>
<dbReference type="AlphaFoldDB" id="A0AAW0IQC2"/>
<sequence>MMEIENERNCLPCVADISVLPEGCISDIVSLTTPKDACTACAVSPIFGAAAESNAVWERFLPSDYQAIIARSSSSLDSFNFSSKKHLYLSLSDNPILIDDNKKKCYLLSARDLCIIWGDTPQYWSWVSQSESRFSEVAELNYVWWFDIRGKMSTSMLSPKTNYAAYLVFKLRRRASGFNPPPKASVGTTGGVEDYKQTVCLGLPAREPRQQDQIVSSLPQQHNSHPKQRKDGWLEIKLGEFFNEGGEEDQLQIRLMEVEAGTGKTISPKFQQIYWYNQ</sequence>
<dbReference type="Proteomes" id="UP000237347">
    <property type="component" value="Unassembled WGS sequence"/>
</dbReference>
<keyword evidence="2" id="KW-1185">Reference proteome</keyword>
<evidence type="ECO:0000313" key="1">
    <source>
        <dbReference type="EMBL" id="KAK7816549.1"/>
    </source>
</evidence>
<dbReference type="Pfam" id="PF14299">
    <property type="entry name" value="PP2"/>
    <property type="match status" value="1"/>
</dbReference>
<dbReference type="CDD" id="cd22162">
    <property type="entry name" value="F-box_AtSKIP3-like"/>
    <property type="match status" value="1"/>
</dbReference>
<protein>
    <submittedName>
        <fullName evidence="1">F-box protein pp2-b10</fullName>
    </submittedName>
</protein>
<dbReference type="PANTHER" id="PTHR32278:SF111">
    <property type="entry name" value="F-BOX PROTEIN PP2-B12-RELATED"/>
    <property type="match status" value="1"/>
</dbReference>
<proteinExistence type="predicted"/>
<gene>
    <name evidence="1" type="primary">PP2B10_3</name>
    <name evidence="1" type="ORF">CFP56_043934</name>
</gene>
<accession>A0AAW0IQC2</accession>
<dbReference type="InterPro" id="IPR025886">
    <property type="entry name" value="PP2-like"/>
</dbReference>